<dbReference type="Proteomes" id="UP001161567">
    <property type="component" value="Unassembled WGS sequence"/>
</dbReference>
<reference evidence="2 5" key="1">
    <citation type="submission" date="2017-06" db="EMBL/GenBank/DDBJ databases">
        <title>Complete Genome Sequence of the Carbazole-Degrading Bacterium Acinetobacter johnsonii IC001.</title>
        <authorList>
            <person name="Vejarano F."/>
            <person name="Suzuki-Minakuchi C."/>
            <person name="Ohtsubo Y."/>
            <person name="Tsuda M."/>
            <person name="Okada K."/>
            <person name="Nojiri H."/>
        </authorList>
    </citation>
    <scope>NUCLEOTIDE SEQUENCE [LARGE SCALE GENOMIC DNA]</scope>
    <source>
        <strain evidence="2 5">IC001</strain>
    </source>
</reference>
<sequence>MAITIRLRDEEEEMIKDVTLEMMFEKKLRIKESDVIHTLIRKHLKDIKTEDVMKYRADILKKDD</sequence>
<evidence type="ECO:0000313" key="1">
    <source>
        <dbReference type="EMBL" id="AZN63552.1"/>
    </source>
</evidence>
<evidence type="ECO:0000313" key="3">
    <source>
        <dbReference type="EMBL" id="AZN63979.1"/>
    </source>
</evidence>
<evidence type="ECO:0000313" key="5">
    <source>
        <dbReference type="Proteomes" id="UP000276980"/>
    </source>
</evidence>
<dbReference type="RefSeq" id="WP_126035912.1">
    <property type="nucleotide sequence ID" value="NZ_BKWH01000056.1"/>
</dbReference>
<dbReference type="AlphaFoldDB" id="A0A3Q8XD08"/>
<reference evidence="4" key="2">
    <citation type="submission" date="2022-09" db="EMBL/GenBank/DDBJ databases">
        <title>Intensive care unit water sources are persistently colonized with multi-drug resistant bacteria and are the site of extensive horizontal gene transfer of antibiotic resistance genes.</title>
        <authorList>
            <person name="Diorio-Toth L."/>
        </authorList>
    </citation>
    <scope>NUCLEOTIDE SEQUENCE</scope>
    <source>
        <strain evidence="4">GD03725</strain>
    </source>
</reference>
<dbReference type="EMBL" id="JAOCIL010000001">
    <property type="protein sequence ID" value="MDH1438467.1"/>
    <property type="molecule type" value="Genomic_DNA"/>
</dbReference>
<dbReference type="EMBL" id="CP022298">
    <property type="protein sequence ID" value="AZN63552.1"/>
    <property type="molecule type" value="Genomic_DNA"/>
</dbReference>
<dbReference type="Proteomes" id="UP000276980">
    <property type="component" value="Chromosome"/>
</dbReference>
<dbReference type="EMBL" id="CP022298">
    <property type="protein sequence ID" value="AZN63979.1"/>
    <property type="molecule type" value="Genomic_DNA"/>
</dbReference>
<gene>
    <name evidence="1" type="ORF">CFH90_05745</name>
    <name evidence="2" type="ORF">CFH90_05790</name>
    <name evidence="3" type="ORF">CFH90_08040</name>
    <name evidence="4" type="ORF">N5I27_08800</name>
</gene>
<protein>
    <submittedName>
        <fullName evidence="2">Uncharacterized protein</fullName>
    </submittedName>
</protein>
<organism evidence="2 5">
    <name type="scientific">Acinetobacter johnsonii</name>
    <dbReference type="NCBI Taxonomy" id="40214"/>
    <lineage>
        <taxon>Bacteria</taxon>
        <taxon>Pseudomonadati</taxon>
        <taxon>Pseudomonadota</taxon>
        <taxon>Gammaproteobacteria</taxon>
        <taxon>Moraxellales</taxon>
        <taxon>Moraxellaceae</taxon>
        <taxon>Acinetobacter</taxon>
    </lineage>
</organism>
<proteinExistence type="predicted"/>
<evidence type="ECO:0000313" key="4">
    <source>
        <dbReference type="EMBL" id="MDH1438467.1"/>
    </source>
</evidence>
<evidence type="ECO:0000313" key="2">
    <source>
        <dbReference type="EMBL" id="AZN63561.1"/>
    </source>
</evidence>
<dbReference type="EMBL" id="CP022298">
    <property type="protein sequence ID" value="AZN63561.1"/>
    <property type="molecule type" value="Genomic_DNA"/>
</dbReference>
<name>A0A3Q8XD08_ACIJO</name>
<accession>A0A3Q8XD08</accession>